<keyword evidence="1" id="KW-0472">Membrane</keyword>
<organism evidence="2 3">
    <name type="scientific">Leptonema illini DSM 21528</name>
    <dbReference type="NCBI Taxonomy" id="929563"/>
    <lineage>
        <taxon>Bacteria</taxon>
        <taxon>Pseudomonadati</taxon>
        <taxon>Spirochaetota</taxon>
        <taxon>Spirochaetia</taxon>
        <taxon>Leptospirales</taxon>
        <taxon>Leptospiraceae</taxon>
        <taxon>Leptonema</taxon>
    </lineage>
</organism>
<name>H2CE31_9LEPT</name>
<keyword evidence="3" id="KW-1185">Reference proteome</keyword>
<dbReference type="Proteomes" id="UP000005737">
    <property type="component" value="Unassembled WGS sequence"/>
</dbReference>
<protein>
    <submittedName>
        <fullName evidence="2">Uncharacterized protein</fullName>
    </submittedName>
</protein>
<gene>
    <name evidence="2" type="ORF">Lepil_1900</name>
</gene>
<dbReference type="HOGENOM" id="CLU_1765754_0_0_12"/>
<feature type="transmembrane region" description="Helical" evidence="1">
    <location>
        <begin position="6"/>
        <end position="30"/>
    </location>
</feature>
<sequence length="147" mass="16784">MAPGHMYIRFFSISRILPLFAGIAIFSALLQCGMIRPSEGRSGVVQFTKEIPAECNTTTGLKQKVVRAVYSERELVQHYGLSFQVHFNDKKSPDLYGALYYQNRDTNLYCMALPDGRFAVFQDSQIDEHKRNVIHEVCYPLKDCSQP</sequence>
<reference evidence="2 3" key="1">
    <citation type="submission" date="2011-10" db="EMBL/GenBank/DDBJ databases">
        <title>The Improved High-Quality Draft genome of Leptonema illini DSM 21528.</title>
        <authorList>
            <consortium name="US DOE Joint Genome Institute (JGI-PGF)"/>
            <person name="Lucas S."/>
            <person name="Copeland A."/>
            <person name="Lapidus A."/>
            <person name="Glavina del Rio T."/>
            <person name="Dalin E."/>
            <person name="Tice H."/>
            <person name="Bruce D."/>
            <person name="Goodwin L."/>
            <person name="Pitluck S."/>
            <person name="Peters L."/>
            <person name="Mikhailova N."/>
            <person name="Held B."/>
            <person name="Kyrpides N."/>
            <person name="Mavromatis K."/>
            <person name="Ivanova N."/>
            <person name="Markowitz V."/>
            <person name="Cheng J.-F."/>
            <person name="Hugenholtz P."/>
            <person name="Woyke T."/>
            <person name="Wu D."/>
            <person name="Gronow S."/>
            <person name="Wellnitz S."/>
            <person name="Brambilla E.-M."/>
            <person name="Klenk H.-P."/>
            <person name="Eisen J.A."/>
        </authorList>
    </citation>
    <scope>NUCLEOTIDE SEQUENCE [LARGE SCALE GENOMIC DNA]</scope>
    <source>
        <strain evidence="2 3">DSM 21528</strain>
    </source>
</reference>
<dbReference type="STRING" id="183.GCA_002009735_03233"/>
<proteinExistence type="predicted"/>
<keyword evidence="1" id="KW-0812">Transmembrane</keyword>
<dbReference type="EMBL" id="JH597773">
    <property type="protein sequence ID" value="EHQ06583.1"/>
    <property type="molecule type" value="Genomic_DNA"/>
</dbReference>
<keyword evidence="1" id="KW-1133">Transmembrane helix</keyword>
<evidence type="ECO:0000313" key="2">
    <source>
        <dbReference type="EMBL" id="EHQ06583.1"/>
    </source>
</evidence>
<evidence type="ECO:0000313" key="3">
    <source>
        <dbReference type="Proteomes" id="UP000005737"/>
    </source>
</evidence>
<dbReference type="AlphaFoldDB" id="H2CE31"/>
<accession>H2CE31</accession>
<evidence type="ECO:0000256" key="1">
    <source>
        <dbReference type="SAM" id="Phobius"/>
    </source>
</evidence>